<dbReference type="GO" id="GO:0006465">
    <property type="term" value="P:signal peptide processing"/>
    <property type="evidence" value="ECO:0007669"/>
    <property type="project" value="InterPro"/>
</dbReference>
<sequence length="631" mass="72438">MKNLLQWTGNIIKWMFQSLTFLRTLLLNLFLLFVIFAIFNFFFTYNNFNETIQEYKPPIKGALKLNISGYLFDDVVSHYAPDNIETSSNEKNKNFIEGNSVYEIVAKIRQAAVDPKITGMILDLQEFSGCNFSALDYIAKALKEFKTHNKKIYSIETNVSQNQYYLDSIADKIFLTPEGQIFLKGLHLQETFFKKLLDRVKIQSIVFRIGKYKSAVEPYLRNNMSPDSKKNKSQWLHDMWFYYLNNVAKNRHTSVDVIFPKYDVYLRDYRELQGDMAKFSKKHHLVDEILNEQQINKKFEKIFGFDKENQTYCNTSIYDYQIEDFESKKNKIAVISINGLLYGDGYTYDAIDTSSIATKIHDAGNNPDVKAIVIRLNSPGGEVDSSEIIRQEMIQAKKNGKPIVISMGDIAASGGYWIASAGDFIFANNHTITGSIGIFSILHNLQKSLNAIGIFQENLSTSEMLNFSPYSPLSPFLKNFMQLNLDLNYEQFIKIVAESRHKTEKYIDNISQGKIWNGKQAQSIGLIDKIGDFDDAINKAAEIAKIKDFEIIVSNQDAADAWQNLTTTLHKNVVYIIKKLLPPDVIMIFSKISNIIVNHYEDIHILSNIIFKDQDFTTYAMCTNCSKIQMN</sequence>
<evidence type="ECO:0000256" key="6">
    <source>
        <dbReference type="ARBA" id="ARBA00023136"/>
    </source>
</evidence>
<dbReference type="InterPro" id="IPR004635">
    <property type="entry name" value="Pept_S49_SppA"/>
</dbReference>
<evidence type="ECO:0000256" key="8">
    <source>
        <dbReference type="SAM" id="Phobius"/>
    </source>
</evidence>
<dbReference type="Proteomes" id="UP000298782">
    <property type="component" value="Chromosome"/>
</dbReference>
<proteinExistence type="inferred from homology"/>
<dbReference type="SUPFAM" id="SSF52096">
    <property type="entry name" value="ClpP/crotonase"/>
    <property type="match status" value="2"/>
</dbReference>
<evidence type="ECO:0000256" key="7">
    <source>
        <dbReference type="PIRSR" id="PIRSR001217-1"/>
    </source>
</evidence>
<dbReference type="GO" id="GO:0008236">
    <property type="term" value="F:serine-type peptidase activity"/>
    <property type="evidence" value="ECO:0007669"/>
    <property type="project" value="UniProtKB-KW"/>
</dbReference>
<reference evidence="10 11" key="2">
    <citation type="submission" date="2019-05" db="EMBL/GenBank/DDBJ databases">
        <title>Genome evolution of the obligate endosymbiont Buchnera aphidicola.</title>
        <authorList>
            <person name="Moran N.A."/>
        </authorList>
    </citation>
    <scope>NUCLEOTIDE SEQUENCE [LARGE SCALE GENOMIC DNA]</scope>
    <source>
        <strain evidence="10 11">Tca</strain>
    </source>
</reference>
<dbReference type="RefSeq" id="WP_158353375.1">
    <property type="nucleotide sequence ID" value="NZ_CP034852.1"/>
</dbReference>
<dbReference type="NCBIfam" id="TIGR00706">
    <property type="entry name" value="SppA_dom"/>
    <property type="match status" value="1"/>
</dbReference>
<feature type="domain" description="Peptidase S49" evidence="9">
    <location>
        <begin position="396"/>
        <end position="546"/>
    </location>
</feature>
<gene>
    <name evidence="10" type="primary">sppA</name>
    <name evidence="10" type="ORF">D9V80_01045</name>
</gene>
<dbReference type="AlphaFoldDB" id="A0A4D6YNV6"/>
<keyword evidence="6 8" id="KW-0472">Membrane</keyword>
<dbReference type="InterPro" id="IPR002142">
    <property type="entry name" value="Peptidase_S49"/>
</dbReference>
<keyword evidence="8" id="KW-1133">Transmembrane helix</keyword>
<feature type="active site" description="Proton donor/acceptor" evidence="7">
    <location>
        <position position="213"/>
    </location>
</feature>
<dbReference type="NCBIfam" id="TIGR00705">
    <property type="entry name" value="SppA_67K"/>
    <property type="match status" value="1"/>
</dbReference>
<dbReference type="CDD" id="cd07023">
    <property type="entry name" value="S49_Sppa_N_C"/>
    <property type="match status" value="1"/>
</dbReference>
<dbReference type="CDD" id="cd07018">
    <property type="entry name" value="S49_SppA_67K_type"/>
    <property type="match status" value="1"/>
</dbReference>
<dbReference type="OrthoDB" id="9764363at2"/>
<dbReference type="InterPro" id="IPR029045">
    <property type="entry name" value="ClpP/crotonase-like_dom_sf"/>
</dbReference>
<dbReference type="Gene3D" id="3.90.226.10">
    <property type="entry name" value="2-enoyl-CoA Hydratase, Chain A, domain 1"/>
    <property type="match status" value="3"/>
</dbReference>
<dbReference type="GO" id="GO:0016020">
    <property type="term" value="C:membrane"/>
    <property type="evidence" value="ECO:0007669"/>
    <property type="project" value="UniProtKB-SubCell"/>
</dbReference>
<evidence type="ECO:0000256" key="1">
    <source>
        <dbReference type="ARBA" id="ARBA00004370"/>
    </source>
</evidence>
<feature type="active site" description="Nucleophile" evidence="7">
    <location>
        <position position="413"/>
    </location>
</feature>
<dbReference type="InterPro" id="IPR047217">
    <property type="entry name" value="S49_SppA_67K_type_N"/>
</dbReference>
<evidence type="ECO:0000256" key="3">
    <source>
        <dbReference type="ARBA" id="ARBA00022670"/>
    </source>
</evidence>
<dbReference type="InterPro" id="IPR004634">
    <property type="entry name" value="Pept_S49_pIV"/>
</dbReference>
<keyword evidence="4" id="KW-0378">Hydrolase</keyword>
<comment type="similarity">
    <text evidence="2">Belongs to the peptidase S49 family.</text>
</comment>
<evidence type="ECO:0000313" key="11">
    <source>
        <dbReference type="Proteomes" id="UP000298782"/>
    </source>
</evidence>
<organism evidence="10 11">
    <name type="scientific">Buchnera aphidicola</name>
    <name type="common">Thelaxes californica</name>
    <dbReference type="NCBI Taxonomy" id="1315998"/>
    <lineage>
        <taxon>Bacteria</taxon>
        <taxon>Pseudomonadati</taxon>
        <taxon>Pseudomonadota</taxon>
        <taxon>Gammaproteobacteria</taxon>
        <taxon>Enterobacterales</taxon>
        <taxon>Erwiniaceae</taxon>
        <taxon>Buchnera</taxon>
    </lineage>
</organism>
<comment type="subcellular location">
    <subcellularLocation>
        <location evidence="1">Membrane</location>
    </subcellularLocation>
</comment>
<dbReference type="PIRSF" id="PIRSF001217">
    <property type="entry name" value="Protease_4_SppA"/>
    <property type="match status" value="1"/>
</dbReference>
<evidence type="ECO:0000256" key="2">
    <source>
        <dbReference type="ARBA" id="ARBA00008683"/>
    </source>
</evidence>
<dbReference type="Gene3D" id="6.20.330.10">
    <property type="match status" value="1"/>
</dbReference>
<evidence type="ECO:0000313" key="10">
    <source>
        <dbReference type="EMBL" id="QCI26745.1"/>
    </source>
</evidence>
<evidence type="ECO:0000259" key="9">
    <source>
        <dbReference type="Pfam" id="PF01343"/>
    </source>
</evidence>
<evidence type="ECO:0000256" key="5">
    <source>
        <dbReference type="ARBA" id="ARBA00022825"/>
    </source>
</evidence>
<reference evidence="10 11" key="1">
    <citation type="submission" date="2018-12" db="EMBL/GenBank/DDBJ databases">
        <authorList>
            <person name="Chong R.A."/>
        </authorList>
    </citation>
    <scope>NUCLEOTIDE SEQUENCE [LARGE SCALE GENOMIC DNA]</scope>
    <source>
        <strain evidence="10 11">Tca</strain>
    </source>
</reference>
<accession>A0A4D6YNV6</accession>
<keyword evidence="5" id="KW-0720">Serine protease</keyword>
<name>A0A4D6YNV6_9GAMM</name>
<dbReference type="Pfam" id="PF01343">
    <property type="entry name" value="Peptidase_S49"/>
    <property type="match status" value="2"/>
</dbReference>
<feature type="transmembrane region" description="Helical" evidence="8">
    <location>
        <begin position="21"/>
        <end position="43"/>
    </location>
</feature>
<feature type="domain" description="Peptidase S49" evidence="9">
    <location>
        <begin position="145"/>
        <end position="300"/>
    </location>
</feature>
<protein>
    <submittedName>
        <fullName evidence="10">Signal peptide peptidase SppA</fullName>
    </submittedName>
</protein>
<keyword evidence="3" id="KW-0645">Protease</keyword>
<dbReference type="InterPro" id="IPR047272">
    <property type="entry name" value="S49_SppA_C"/>
</dbReference>
<keyword evidence="11" id="KW-1185">Reference proteome</keyword>
<evidence type="ECO:0000256" key="4">
    <source>
        <dbReference type="ARBA" id="ARBA00022801"/>
    </source>
</evidence>
<dbReference type="PANTHER" id="PTHR33209:SF1">
    <property type="entry name" value="PEPTIDASE S49 DOMAIN-CONTAINING PROTEIN"/>
    <property type="match status" value="1"/>
</dbReference>
<dbReference type="EMBL" id="CP034852">
    <property type="protein sequence ID" value="QCI26745.1"/>
    <property type="molecule type" value="Genomic_DNA"/>
</dbReference>
<dbReference type="PANTHER" id="PTHR33209">
    <property type="entry name" value="PROTEASE 4"/>
    <property type="match status" value="1"/>
</dbReference>
<keyword evidence="8" id="KW-0812">Transmembrane</keyword>